<evidence type="ECO:0000256" key="2">
    <source>
        <dbReference type="ARBA" id="ARBA00022722"/>
    </source>
</evidence>
<evidence type="ECO:0000313" key="9">
    <source>
        <dbReference type="Proteomes" id="UP001171902"/>
    </source>
</evidence>
<keyword evidence="9" id="KW-1185">Reference proteome</keyword>
<dbReference type="HAMAP" id="MF_00265">
    <property type="entry name" value="VapC_Nob1"/>
    <property type="match status" value="1"/>
</dbReference>
<gene>
    <name evidence="6" type="primary">vapC</name>
    <name evidence="8" type="ORF">QWI33_13340</name>
</gene>
<keyword evidence="3 6" id="KW-0479">Metal-binding</keyword>
<dbReference type="RefSeq" id="WP_289957632.1">
    <property type="nucleotide sequence ID" value="NZ_JAUEMJ010000003.1"/>
</dbReference>
<dbReference type="PANTHER" id="PTHR35901:SF1">
    <property type="entry name" value="EXONUCLEASE VAPC9"/>
    <property type="match status" value="1"/>
</dbReference>
<evidence type="ECO:0000259" key="7">
    <source>
        <dbReference type="Pfam" id="PF01850"/>
    </source>
</evidence>
<evidence type="ECO:0000256" key="1">
    <source>
        <dbReference type="ARBA" id="ARBA00022649"/>
    </source>
</evidence>
<keyword evidence="6" id="KW-0800">Toxin</keyword>
<dbReference type="PANTHER" id="PTHR35901">
    <property type="entry name" value="RIBONUCLEASE VAPC3"/>
    <property type="match status" value="1"/>
</dbReference>
<comment type="function">
    <text evidence="6">Toxic component of a toxin-antitoxin (TA) system. An RNase.</text>
</comment>
<evidence type="ECO:0000256" key="3">
    <source>
        <dbReference type="ARBA" id="ARBA00022723"/>
    </source>
</evidence>
<dbReference type="InterPro" id="IPR044153">
    <property type="entry name" value="PIN_Pae0151-like"/>
</dbReference>
<sequence length="132" mass="14439">MIVVDSSVLAPALIDADLDGAGLRAQLTGHELVAPQILDLEVMSVYRRHCRSGKITAAEADLAVHRLAELPMERFPHTHLTGRVWELRHNVTAYDAAYIALAEALNVPLWTRDLRLANAPGIKCRTVVPAGE</sequence>
<dbReference type="InterPro" id="IPR022907">
    <property type="entry name" value="VapC_family"/>
</dbReference>
<dbReference type="Gene3D" id="3.40.50.1010">
    <property type="entry name" value="5'-nuclease"/>
    <property type="match status" value="1"/>
</dbReference>
<keyword evidence="1 6" id="KW-1277">Toxin-antitoxin system</keyword>
<comment type="cofactor">
    <cofactor evidence="6">
        <name>Mg(2+)</name>
        <dbReference type="ChEBI" id="CHEBI:18420"/>
    </cofactor>
</comment>
<dbReference type="InterPro" id="IPR002716">
    <property type="entry name" value="PIN_dom"/>
</dbReference>
<dbReference type="InterPro" id="IPR029060">
    <property type="entry name" value="PIN-like_dom_sf"/>
</dbReference>
<dbReference type="Pfam" id="PF01850">
    <property type="entry name" value="PIN"/>
    <property type="match status" value="1"/>
</dbReference>
<protein>
    <recommendedName>
        <fullName evidence="6">Ribonuclease VapC</fullName>
        <shortName evidence="6">RNase VapC</shortName>
        <ecNumber evidence="6">3.1.-.-</ecNumber>
    </recommendedName>
    <alternativeName>
        <fullName evidence="6">Toxin VapC</fullName>
    </alternativeName>
</protein>
<feature type="binding site" evidence="6">
    <location>
        <position position="5"/>
    </location>
    <ligand>
        <name>Mg(2+)</name>
        <dbReference type="ChEBI" id="CHEBI:18420"/>
    </ligand>
</feature>
<organism evidence="8 9">
    <name type="scientific">Glycomyces tritici</name>
    <dbReference type="NCBI Taxonomy" id="2665176"/>
    <lineage>
        <taxon>Bacteria</taxon>
        <taxon>Bacillati</taxon>
        <taxon>Actinomycetota</taxon>
        <taxon>Actinomycetes</taxon>
        <taxon>Glycomycetales</taxon>
        <taxon>Glycomycetaceae</taxon>
        <taxon>Glycomyces</taxon>
    </lineage>
</organism>
<dbReference type="EMBL" id="JAUEMJ010000003">
    <property type="protein sequence ID" value="MDN3240714.1"/>
    <property type="molecule type" value="Genomic_DNA"/>
</dbReference>
<comment type="caution">
    <text evidence="8">The sequence shown here is derived from an EMBL/GenBank/DDBJ whole genome shotgun (WGS) entry which is preliminary data.</text>
</comment>
<dbReference type="Proteomes" id="UP001171902">
    <property type="component" value="Unassembled WGS sequence"/>
</dbReference>
<evidence type="ECO:0000256" key="4">
    <source>
        <dbReference type="ARBA" id="ARBA00022801"/>
    </source>
</evidence>
<keyword evidence="2 6" id="KW-0540">Nuclease</keyword>
<dbReference type="SUPFAM" id="SSF88723">
    <property type="entry name" value="PIN domain-like"/>
    <property type="match status" value="1"/>
</dbReference>
<feature type="binding site" evidence="6">
    <location>
        <position position="95"/>
    </location>
    <ligand>
        <name>Mg(2+)</name>
        <dbReference type="ChEBI" id="CHEBI:18420"/>
    </ligand>
</feature>
<keyword evidence="4 6" id="KW-0378">Hydrolase</keyword>
<accession>A0ABT7YPZ6</accession>
<dbReference type="CDD" id="cd09873">
    <property type="entry name" value="PIN_Pae0151-like"/>
    <property type="match status" value="1"/>
</dbReference>
<proteinExistence type="inferred from homology"/>
<evidence type="ECO:0000256" key="6">
    <source>
        <dbReference type="HAMAP-Rule" id="MF_00265"/>
    </source>
</evidence>
<comment type="similarity">
    <text evidence="6">Belongs to the PINc/VapC protein family.</text>
</comment>
<evidence type="ECO:0000256" key="5">
    <source>
        <dbReference type="ARBA" id="ARBA00022842"/>
    </source>
</evidence>
<dbReference type="InterPro" id="IPR051619">
    <property type="entry name" value="TypeII_TA_RNase_PINc/VapC"/>
</dbReference>
<name>A0ABT7YPZ6_9ACTN</name>
<keyword evidence="5 6" id="KW-0460">Magnesium</keyword>
<dbReference type="EC" id="3.1.-.-" evidence="6"/>
<evidence type="ECO:0000313" key="8">
    <source>
        <dbReference type="EMBL" id="MDN3240714.1"/>
    </source>
</evidence>
<reference evidence="8" key="1">
    <citation type="submission" date="2023-06" db="EMBL/GenBank/DDBJ databases">
        <title>Gycomyces niveus sp.nov., a novel actinomycete isolated from soil in Shouguang.</title>
        <authorList>
            <person name="Yang X."/>
            <person name="Zhao J."/>
        </authorList>
    </citation>
    <scope>NUCLEOTIDE SEQUENCE</scope>
    <source>
        <strain evidence="8">NEAU C2</strain>
    </source>
</reference>
<feature type="domain" description="PIN" evidence="7">
    <location>
        <begin position="2"/>
        <end position="120"/>
    </location>
</feature>